<feature type="compositionally biased region" description="Polar residues" evidence="8">
    <location>
        <begin position="124"/>
        <end position="134"/>
    </location>
</feature>
<dbReference type="InterPro" id="IPR023997">
    <property type="entry name" value="TonB-dep_OMP_SusC/RagA_CS"/>
</dbReference>
<keyword evidence="6 7" id="KW-0998">Cell outer membrane</keyword>
<evidence type="ECO:0000313" key="10">
    <source>
        <dbReference type="EMBL" id="PSK81941.1"/>
    </source>
</evidence>
<evidence type="ECO:0000256" key="1">
    <source>
        <dbReference type="ARBA" id="ARBA00004571"/>
    </source>
</evidence>
<dbReference type="InterPro" id="IPR023996">
    <property type="entry name" value="TonB-dep_OMP_SusC/RagA"/>
</dbReference>
<evidence type="ECO:0000256" key="5">
    <source>
        <dbReference type="ARBA" id="ARBA00023136"/>
    </source>
</evidence>
<dbReference type="Gene3D" id="2.60.40.1120">
    <property type="entry name" value="Carboxypeptidase-like, regulatory domain"/>
    <property type="match status" value="1"/>
</dbReference>
<dbReference type="EMBL" id="PYGC01000007">
    <property type="protein sequence ID" value="PSK81941.1"/>
    <property type="molecule type" value="Genomic_DNA"/>
</dbReference>
<evidence type="ECO:0000259" key="9">
    <source>
        <dbReference type="SMART" id="SM00965"/>
    </source>
</evidence>
<comment type="caution">
    <text evidence="10">The sequence shown here is derived from an EMBL/GenBank/DDBJ whole genome shotgun (WGS) entry which is preliminary data.</text>
</comment>
<evidence type="ECO:0000313" key="11">
    <source>
        <dbReference type="Proteomes" id="UP000240621"/>
    </source>
</evidence>
<dbReference type="InterPro" id="IPR036942">
    <property type="entry name" value="Beta-barrel_TonB_sf"/>
</dbReference>
<comment type="similarity">
    <text evidence="7">Belongs to the TonB-dependent receptor family.</text>
</comment>
<dbReference type="AlphaFoldDB" id="A0A2P8CAF3"/>
<dbReference type="Gene3D" id="2.40.170.20">
    <property type="entry name" value="TonB-dependent receptor, beta-barrel domain"/>
    <property type="match status" value="1"/>
</dbReference>
<organism evidence="10 11">
    <name type="scientific">Prolixibacter denitrificans</name>
    <dbReference type="NCBI Taxonomy" id="1541063"/>
    <lineage>
        <taxon>Bacteria</taxon>
        <taxon>Pseudomonadati</taxon>
        <taxon>Bacteroidota</taxon>
        <taxon>Bacteroidia</taxon>
        <taxon>Marinilabiliales</taxon>
        <taxon>Prolixibacteraceae</taxon>
        <taxon>Prolixibacter</taxon>
    </lineage>
</organism>
<dbReference type="NCBIfam" id="TIGR04057">
    <property type="entry name" value="SusC_RagA_signa"/>
    <property type="match status" value="1"/>
</dbReference>
<dbReference type="OrthoDB" id="9768177at2"/>
<dbReference type="Gene3D" id="2.170.130.10">
    <property type="entry name" value="TonB-dependent receptor, plug domain"/>
    <property type="match status" value="1"/>
</dbReference>
<protein>
    <submittedName>
        <fullName evidence="10">TonB-linked SusC/RagA family outer membrane protein</fullName>
    </submittedName>
</protein>
<dbReference type="GO" id="GO:0009279">
    <property type="term" value="C:cell outer membrane"/>
    <property type="evidence" value="ECO:0007669"/>
    <property type="project" value="UniProtKB-SubCell"/>
</dbReference>
<gene>
    <name evidence="10" type="ORF">CLV93_10750</name>
</gene>
<evidence type="ECO:0000256" key="4">
    <source>
        <dbReference type="ARBA" id="ARBA00022692"/>
    </source>
</evidence>
<dbReference type="InterPro" id="IPR037066">
    <property type="entry name" value="Plug_dom_sf"/>
</dbReference>
<dbReference type="SUPFAM" id="SSF49464">
    <property type="entry name" value="Carboxypeptidase regulatory domain-like"/>
    <property type="match status" value="1"/>
</dbReference>
<dbReference type="SUPFAM" id="SSF56935">
    <property type="entry name" value="Porins"/>
    <property type="match status" value="1"/>
</dbReference>
<keyword evidence="4 7" id="KW-0812">Transmembrane</keyword>
<sequence>MKKKFRLLAFPRNGMIKLWLIMRLTFVILLMSLMQVSASVYSQETRLSVNLENTTLENALNQIEQQTQFVFFYNADQIQLNDRVSINANESNIEDVLNRLFEGKNISYKIIDRRIVLFPKGSNGEPSGTKQQQAHPLKGKVTNPKGEPIPGVTIVIKGTTSGTITDANGNYNMADVPAGSTLVFSFVGMKAREIVSTGEPTLNVVMQEQTIGLDEVVAVGYGYQKKKDLTGSIVTVKTQDMESLPVPSVSDALQGRAAGVQVISQGAPGSDATIRIRGMGTINNNNPLLVIDGVPTTSGLNQLNMNDIATVQILKDASATAIYGSRGANGVVIITTKKGESGKGQINVDYSYSIQEATNMIKVLDASQFAALHNEMMANAGLEQNPAYANPSSLGKGTDWLGAVFSPAGMNNLSVSYSGGSDKSNYYVSGNILNQDGIVLNTNYKRYTVQFNSESQVFKNVKFGNRLTLNHDIKSKGDYNIGNTIKALPTQPIYNADGTYAGPEGRPSWDGDIRNPVGTAKLIDNSTKGYNVRGAVYAEITLLDGLVLKSNAGLEANFWYGRTWSPKYDWKPNPQDQSYLYQSSNKSITWVWDNTLTYNKTFKDVHHLTAMVGTSAQENRFDFMNGSIQNFASDLTQQLANGTDQVTLDGNASEWSLLSYMARVNYNYADKYLVTATVRRDGSSRFGSGNKWGIFPSGSVAWRISQENFFQNVHFVDDLKIRAGIGFTGNQEIGNYSFASKLETVKYNFNDNIVSAVVPRMMPNPNVKWESQEQINLGFDATILNQRINITGDVYQKNTNDMLVPMSVPISTGYSDVDVPSINAGKMENNGAELTISSRNIDKGDFKWNTDFNISYNENKVTNLNDSIPMTTGSFNFNFAAARIAEGQPVNEFYGFVTDGIFQNQQEVDNHAVQVPGLDPYNRTSAGDIRFKDLNSDGVINDADRTYLGNPSPKFIFSLNNTFNYKGFDLSIFFQGVQGNKILNVNRVWSEGMAVAVNQTTETLKRWQKEGDQTNVPRAVFNDPNKNTRPSDRWIEDGSYLRLKNVVFGYTLPENLTTKWGINKLRVYFAGSNLYTLTNYTGFDPEVQDNGLGSGTVNGIDNGLYPVTKTFSFGVNMNF</sequence>
<comment type="subcellular location">
    <subcellularLocation>
        <location evidence="1 7">Cell outer membrane</location>
        <topology evidence="1 7">Multi-pass membrane protein</topology>
    </subcellularLocation>
</comment>
<dbReference type="InterPro" id="IPR012910">
    <property type="entry name" value="Plug_dom"/>
</dbReference>
<dbReference type="InterPro" id="IPR011662">
    <property type="entry name" value="Secretin/TonB_short_N"/>
</dbReference>
<evidence type="ECO:0000256" key="3">
    <source>
        <dbReference type="ARBA" id="ARBA00022452"/>
    </source>
</evidence>
<evidence type="ECO:0000256" key="8">
    <source>
        <dbReference type="SAM" id="MobiDB-lite"/>
    </source>
</evidence>
<dbReference type="Pfam" id="PF13715">
    <property type="entry name" value="CarbopepD_reg_2"/>
    <property type="match status" value="1"/>
</dbReference>
<name>A0A2P8CAF3_9BACT</name>
<proteinExistence type="inferred from homology"/>
<feature type="region of interest" description="Disordered" evidence="8">
    <location>
        <begin position="122"/>
        <end position="143"/>
    </location>
</feature>
<dbReference type="SMART" id="SM00965">
    <property type="entry name" value="STN"/>
    <property type="match status" value="1"/>
</dbReference>
<evidence type="ECO:0000256" key="7">
    <source>
        <dbReference type="PROSITE-ProRule" id="PRU01360"/>
    </source>
</evidence>
<dbReference type="InterPro" id="IPR008969">
    <property type="entry name" value="CarboxyPept-like_regulatory"/>
</dbReference>
<accession>A0A2P8CAF3</accession>
<keyword evidence="5 7" id="KW-0472">Membrane</keyword>
<evidence type="ECO:0000256" key="6">
    <source>
        <dbReference type="ARBA" id="ARBA00023237"/>
    </source>
</evidence>
<keyword evidence="3 7" id="KW-1134">Transmembrane beta strand</keyword>
<dbReference type="Pfam" id="PF07715">
    <property type="entry name" value="Plug"/>
    <property type="match status" value="1"/>
</dbReference>
<evidence type="ECO:0000256" key="2">
    <source>
        <dbReference type="ARBA" id="ARBA00022448"/>
    </source>
</evidence>
<dbReference type="NCBIfam" id="TIGR04056">
    <property type="entry name" value="OMP_RagA_SusC"/>
    <property type="match status" value="1"/>
</dbReference>
<dbReference type="InterPro" id="IPR039426">
    <property type="entry name" value="TonB-dep_rcpt-like"/>
</dbReference>
<feature type="domain" description="Secretin/TonB short N-terminal" evidence="9">
    <location>
        <begin position="69"/>
        <end position="120"/>
    </location>
</feature>
<keyword evidence="2 7" id="KW-0813">Transport</keyword>
<dbReference type="PROSITE" id="PS52016">
    <property type="entry name" value="TONB_DEPENDENT_REC_3"/>
    <property type="match status" value="1"/>
</dbReference>
<dbReference type="Proteomes" id="UP000240621">
    <property type="component" value="Unassembled WGS sequence"/>
</dbReference>
<reference evidence="10 11" key="1">
    <citation type="submission" date="2018-03" db="EMBL/GenBank/DDBJ databases">
        <title>Genomic Encyclopedia of Archaeal and Bacterial Type Strains, Phase II (KMG-II): from individual species to whole genera.</title>
        <authorList>
            <person name="Goeker M."/>
        </authorList>
    </citation>
    <scope>NUCLEOTIDE SEQUENCE [LARGE SCALE GENOMIC DNA]</scope>
    <source>
        <strain evidence="10 11">DSM 27267</strain>
    </source>
</reference>
<dbReference type="Pfam" id="PF07660">
    <property type="entry name" value="STN"/>
    <property type="match status" value="1"/>
</dbReference>